<dbReference type="NCBIfam" id="TIGR00813">
    <property type="entry name" value="sss"/>
    <property type="match status" value="1"/>
</dbReference>
<dbReference type="EMBL" id="KV454015">
    <property type="protein sequence ID" value="ODV95006.1"/>
    <property type="molecule type" value="Genomic_DNA"/>
</dbReference>
<dbReference type="InterPro" id="IPR038377">
    <property type="entry name" value="Na/Glc_symporter_sf"/>
</dbReference>
<feature type="transmembrane region" description="Helical" evidence="8">
    <location>
        <begin position="250"/>
        <end position="271"/>
    </location>
</feature>
<dbReference type="PANTHER" id="PTHR46154:SF4">
    <property type="entry name" value="UREA ACTIVE TRANSPORTER"/>
    <property type="match status" value="1"/>
</dbReference>
<evidence type="ECO:0000256" key="1">
    <source>
        <dbReference type="ARBA" id="ARBA00004141"/>
    </source>
</evidence>
<keyword evidence="4 8" id="KW-0812">Transmembrane</keyword>
<dbReference type="Gene3D" id="1.20.1730.10">
    <property type="entry name" value="Sodium/glucose cotransporter"/>
    <property type="match status" value="1"/>
</dbReference>
<feature type="transmembrane region" description="Helical" evidence="8">
    <location>
        <begin position="556"/>
        <end position="575"/>
    </location>
</feature>
<feature type="transmembrane region" description="Helical" evidence="8">
    <location>
        <begin position="452"/>
        <end position="472"/>
    </location>
</feature>
<comment type="similarity">
    <text evidence="2 7">Belongs to the sodium:solute symporter (SSF) (TC 2.A.21) family.</text>
</comment>
<feature type="transmembrane region" description="Helical" evidence="8">
    <location>
        <begin position="283"/>
        <end position="301"/>
    </location>
</feature>
<evidence type="ECO:0008006" key="11">
    <source>
        <dbReference type="Google" id="ProtNLM"/>
    </source>
</evidence>
<feature type="transmembrane region" description="Helical" evidence="8">
    <location>
        <begin position="197"/>
        <end position="217"/>
    </location>
</feature>
<feature type="transmembrane region" description="Helical" evidence="8">
    <location>
        <begin position="595"/>
        <end position="615"/>
    </location>
</feature>
<feature type="transmembrane region" description="Helical" evidence="8">
    <location>
        <begin position="492"/>
        <end position="513"/>
    </location>
</feature>
<dbReference type="InterPro" id="IPR001734">
    <property type="entry name" value="Na/solute_symporter"/>
</dbReference>
<gene>
    <name evidence="9" type="ORF">PACTADRAFT_50838</name>
</gene>
<keyword evidence="10" id="KW-1185">Reference proteome</keyword>
<dbReference type="GO" id="GO:0015489">
    <property type="term" value="F:putrescine transmembrane transporter activity"/>
    <property type="evidence" value="ECO:0007669"/>
    <property type="project" value="TreeGrafter"/>
</dbReference>
<organism evidence="9 10">
    <name type="scientific">Pachysolen tannophilus NRRL Y-2460</name>
    <dbReference type="NCBI Taxonomy" id="669874"/>
    <lineage>
        <taxon>Eukaryota</taxon>
        <taxon>Fungi</taxon>
        <taxon>Dikarya</taxon>
        <taxon>Ascomycota</taxon>
        <taxon>Saccharomycotina</taxon>
        <taxon>Pichiomycetes</taxon>
        <taxon>Pachysolenaceae</taxon>
        <taxon>Pachysolen</taxon>
    </lineage>
</organism>
<proteinExistence type="inferred from homology"/>
<keyword evidence="3" id="KW-0813">Transport</keyword>
<evidence type="ECO:0000256" key="8">
    <source>
        <dbReference type="SAM" id="Phobius"/>
    </source>
</evidence>
<keyword evidence="5 8" id="KW-1133">Transmembrane helix</keyword>
<dbReference type="PROSITE" id="PS50283">
    <property type="entry name" value="NA_SOLUT_SYMP_3"/>
    <property type="match status" value="1"/>
</dbReference>
<dbReference type="GO" id="GO:0005886">
    <property type="term" value="C:plasma membrane"/>
    <property type="evidence" value="ECO:0007669"/>
    <property type="project" value="TreeGrafter"/>
</dbReference>
<dbReference type="STRING" id="669874.A0A1E4TTD3"/>
<evidence type="ECO:0000313" key="10">
    <source>
        <dbReference type="Proteomes" id="UP000094236"/>
    </source>
</evidence>
<evidence type="ECO:0000256" key="6">
    <source>
        <dbReference type="ARBA" id="ARBA00023136"/>
    </source>
</evidence>
<feature type="transmembrane region" description="Helical" evidence="8">
    <location>
        <begin position="132"/>
        <end position="151"/>
    </location>
</feature>
<accession>A0A1E4TTD3</accession>
<sequence>MSEYILSQGYGYGYAVGLGALFCFIMLTITKLLTKYMGQVQNSERFSTAARSVNSGLIASATVSSWTWPATLLSSSTWSYSHGISGSYLYGVGGTIQIILFVLLALEMKRIAPGVHTIAELVRVRFGKTGHWVYLCYCVVTNILVSSLLLLGGSQGFESTCGMHIVAASFLLPLGVCIYTLFGGLHATFLSDWIHTVIIYMIICIMCFVTYGSSSIIGSIDKMYDMLEAVQEKFPNATGKNYLSFDDPQMIMLTWSVMIGGLSSVFGDPSYGQKAIAADAKGIFMGYVLGGVCWLVVPWALGTSAGLTARALLLNPASFTYPNELTDDEVSAGLPAIYAMGSILGKSGAAAGLLMLFMSVTSATSAELIAFSSVATYDIYRSYIKPDATGKELIRFTHLAVIGFSLFMAAISIVFNYIGVTVGWLLSFTGIILSPEVFAITMTLFWKKMSKWALIIGCPLGTLSGVACWLGTTAAYNNNLLDKDTLATNPASLVGNLVSLFSAPIYFVIISYLKPDEEPFDFTVYETAFIAGDDADTEEKAAMKVSDEEKRKLKRLSYVCIVLNVILLFGAYIILPVSYLGTGYTFSKPYFRQWIIIMMIWLVIAAAYIVIMPLYQGRHVMKELVNAIFKGRETEYQQSLHTTTTTHLDSMTSSNSGDKNVQAETHKDLANVKVRSVEA</sequence>
<feature type="transmembrane region" description="Helical" evidence="8">
    <location>
        <begin position="88"/>
        <end position="106"/>
    </location>
</feature>
<feature type="transmembrane region" description="Helical" evidence="8">
    <location>
        <begin position="46"/>
        <end position="68"/>
    </location>
</feature>
<dbReference type="GO" id="GO:0015204">
    <property type="term" value="F:urea transmembrane transporter activity"/>
    <property type="evidence" value="ECO:0007669"/>
    <property type="project" value="InterPro"/>
</dbReference>
<dbReference type="OrthoDB" id="6132759at2759"/>
<dbReference type="InterPro" id="IPR031155">
    <property type="entry name" value="DUR"/>
</dbReference>
<feature type="transmembrane region" description="Helical" evidence="8">
    <location>
        <begin position="350"/>
        <end position="375"/>
    </location>
</feature>
<evidence type="ECO:0000256" key="5">
    <source>
        <dbReference type="ARBA" id="ARBA00022989"/>
    </source>
</evidence>
<evidence type="ECO:0000256" key="3">
    <source>
        <dbReference type="ARBA" id="ARBA00022448"/>
    </source>
</evidence>
<evidence type="ECO:0000313" key="9">
    <source>
        <dbReference type="EMBL" id="ODV95006.1"/>
    </source>
</evidence>
<feature type="transmembrane region" description="Helical" evidence="8">
    <location>
        <begin position="12"/>
        <end position="34"/>
    </location>
</feature>
<comment type="subcellular location">
    <subcellularLocation>
        <location evidence="1">Membrane</location>
        <topology evidence="1">Multi-pass membrane protein</topology>
    </subcellularLocation>
</comment>
<dbReference type="PANTHER" id="PTHR46154">
    <property type="match status" value="1"/>
</dbReference>
<dbReference type="AlphaFoldDB" id="A0A1E4TTD3"/>
<feature type="transmembrane region" description="Helical" evidence="8">
    <location>
        <begin position="163"/>
        <end position="185"/>
    </location>
</feature>
<protein>
    <recommendedName>
        <fullName evidence="11">Urea active transporter</fullName>
    </recommendedName>
</protein>
<reference evidence="10" key="1">
    <citation type="submission" date="2016-05" db="EMBL/GenBank/DDBJ databases">
        <title>Comparative genomics of biotechnologically important yeasts.</title>
        <authorList>
            <consortium name="DOE Joint Genome Institute"/>
            <person name="Riley R."/>
            <person name="Haridas S."/>
            <person name="Wolfe K.H."/>
            <person name="Lopes M.R."/>
            <person name="Hittinger C.T."/>
            <person name="Goker M."/>
            <person name="Salamov A."/>
            <person name="Wisecaver J."/>
            <person name="Long T.M."/>
            <person name="Aerts A.L."/>
            <person name="Barry K."/>
            <person name="Choi C."/>
            <person name="Clum A."/>
            <person name="Coughlan A.Y."/>
            <person name="Deshpande S."/>
            <person name="Douglass A.P."/>
            <person name="Hanson S.J."/>
            <person name="Klenk H.-P."/>
            <person name="Labutti K."/>
            <person name="Lapidus A."/>
            <person name="Lindquist E."/>
            <person name="Lipzen A."/>
            <person name="Meier-Kolthoff J.P."/>
            <person name="Ohm R.A."/>
            <person name="Otillar R.P."/>
            <person name="Pangilinan J."/>
            <person name="Peng Y."/>
            <person name="Rokas A."/>
            <person name="Rosa C.A."/>
            <person name="Scheuner C."/>
            <person name="Sibirny A.A."/>
            <person name="Slot J.C."/>
            <person name="Stielow J.B."/>
            <person name="Sun H."/>
            <person name="Kurtzman C.P."/>
            <person name="Blackwell M."/>
            <person name="Grigoriev I.V."/>
            <person name="Jeffries T.W."/>
        </authorList>
    </citation>
    <scope>NUCLEOTIDE SEQUENCE [LARGE SCALE GENOMIC DNA]</scope>
    <source>
        <strain evidence="10">NRRL Y-2460</strain>
    </source>
</reference>
<feature type="transmembrane region" description="Helical" evidence="8">
    <location>
        <begin position="396"/>
        <end position="418"/>
    </location>
</feature>
<keyword evidence="6 8" id="KW-0472">Membrane</keyword>
<name>A0A1E4TTD3_PACTA</name>
<dbReference type="Proteomes" id="UP000094236">
    <property type="component" value="Unassembled WGS sequence"/>
</dbReference>
<evidence type="ECO:0000256" key="4">
    <source>
        <dbReference type="ARBA" id="ARBA00022692"/>
    </source>
</evidence>
<evidence type="ECO:0000256" key="7">
    <source>
        <dbReference type="RuleBase" id="RU362091"/>
    </source>
</evidence>
<evidence type="ECO:0000256" key="2">
    <source>
        <dbReference type="ARBA" id="ARBA00006434"/>
    </source>
</evidence>
<dbReference type="CDD" id="cd11476">
    <property type="entry name" value="SLC5sbd_DUR3"/>
    <property type="match status" value="1"/>
</dbReference>
<dbReference type="Pfam" id="PF00474">
    <property type="entry name" value="SSF"/>
    <property type="match status" value="1"/>
</dbReference>
<dbReference type="GO" id="GO:0015606">
    <property type="term" value="F:spermidine transmembrane transporter activity"/>
    <property type="evidence" value="ECO:0007669"/>
    <property type="project" value="TreeGrafter"/>
</dbReference>
<feature type="transmembrane region" description="Helical" evidence="8">
    <location>
        <begin position="424"/>
        <end position="445"/>
    </location>
</feature>